<dbReference type="Proteomes" id="UP001164250">
    <property type="component" value="Chromosome 10"/>
</dbReference>
<gene>
    <name evidence="1" type="ORF">Patl1_09065</name>
</gene>
<comment type="caution">
    <text evidence="1">The sequence shown here is derived from an EMBL/GenBank/DDBJ whole genome shotgun (WGS) entry which is preliminary data.</text>
</comment>
<accession>A0ACC1AFX4</accession>
<evidence type="ECO:0000313" key="2">
    <source>
        <dbReference type="Proteomes" id="UP001164250"/>
    </source>
</evidence>
<organism evidence="1 2">
    <name type="scientific">Pistacia atlantica</name>
    <dbReference type="NCBI Taxonomy" id="434234"/>
    <lineage>
        <taxon>Eukaryota</taxon>
        <taxon>Viridiplantae</taxon>
        <taxon>Streptophyta</taxon>
        <taxon>Embryophyta</taxon>
        <taxon>Tracheophyta</taxon>
        <taxon>Spermatophyta</taxon>
        <taxon>Magnoliopsida</taxon>
        <taxon>eudicotyledons</taxon>
        <taxon>Gunneridae</taxon>
        <taxon>Pentapetalae</taxon>
        <taxon>rosids</taxon>
        <taxon>malvids</taxon>
        <taxon>Sapindales</taxon>
        <taxon>Anacardiaceae</taxon>
        <taxon>Pistacia</taxon>
    </lineage>
</organism>
<dbReference type="EMBL" id="CM047906">
    <property type="protein sequence ID" value="KAJ0085870.1"/>
    <property type="molecule type" value="Genomic_DNA"/>
</dbReference>
<keyword evidence="2" id="KW-1185">Reference proteome</keyword>
<evidence type="ECO:0000313" key="1">
    <source>
        <dbReference type="EMBL" id="KAJ0085870.1"/>
    </source>
</evidence>
<reference evidence="2" key="1">
    <citation type="journal article" date="2023" name="G3 (Bethesda)">
        <title>Genome assembly and association tests identify interacting loci associated with vigor, precocity, and sex in interspecific pistachio rootstocks.</title>
        <authorList>
            <person name="Palmer W."/>
            <person name="Jacygrad E."/>
            <person name="Sagayaradj S."/>
            <person name="Cavanaugh K."/>
            <person name="Han R."/>
            <person name="Bertier L."/>
            <person name="Beede B."/>
            <person name="Kafkas S."/>
            <person name="Golino D."/>
            <person name="Preece J."/>
            <person name="Michelmore R."/>
        </authorList>
    </citation>
    <scope>NUCLEOTIDE SEQUENCE [LARGE SCALE GENOMIC DNA]</scope>
</reference>
<proteinExistence type="predicted"/>
<protein>
    <submittedName>
        <fullName evidence="1">Uncharacterized protein</fullName>
    </submittedName>
</protein>
<sequence>MFTRRYLAPEYVDGGRITQKVDVYAFGVVLLELLTGQRTKKLQCYKGQHVLSDWFHPLAALEPGLILEKIYCLIDPYLASNQVQGFTHQLQAMARAAFLCLCPDPESRPQMSKVLRILEGGETAIPLALDLNSVGNRSGHLPGLSSSIQHEERRTHCRRLSH</sequence>
<name>A0ACC1AFX4_9ROSI</name>